<dbReference type="GO" id="GO:0005667">
    <property type="term" value="C:transcription regulator complex"/>
    <property type="evidence" value="ECO:0007669"/>
    <property type="project" value="TreeGrafter"/>
</dbReference>
<dbReference type="GO" id="GO:0031519">
    <property type="term" value="C:PcG protein complex"/>
    <property type="evidence" value="ECO:0007669"/>
    <property type="project" value="TreeGrafter"/>
</dbReference>
<evidence type="ECO:0000256" key="1">
    <source>
        <dbReference type="ARBA" id="ARBA00004123"/>
    </source>
</evidence>
<keyword evidence="6" id="KW-0805">Transcription regulation</keyword>
<dbReference type="Gene3D" id="3.30.160.60">
    <property type="entry name" value="Classic Zinc Finger"/>
    <property type="match status" value="6"/>
</dbReference>
<feature type="non-terminal residue" evidence="13">
    <location>
        <position position="1"/>
    </location>
</feature>
<comment type="caution">
    <text evidence="13">The sequence shown here is derived from an EMBL/GenBank/DDBJ whole genome shotgun (WGS) entry which is preliminary data.</text>
</comment>
<dbReference type="GO" id="GO:0008270">
    <property type="term" value="F:zinc ion binding"/>
    <property type="evidence" value="ECO:0007669"/>
    <property type="project" value="UniProtKB-KW"/>
</dbReference>
<dbReference type="Pfam" id="PF23561">
    <property type="entry name" value="zf-C2H2_15"/>
    <property type="match status" value="1"/>
</dbReference>
<evidence type="ECO:0000256" key="11">
    <source>
        <dbReference type="SAM" id="MobiDB-lite"/>
    </source>
</evidence>
<accession>A0A9P6MDZ8</accession>
<comment type="subcellular location">
    <subcellularLocation>
        <location evidence="1">Nucleus</location>
    </subcellularLocation>
</comment>
<evidence type="ECO:0000256" key="6">
    <source>
        <dbReference type="ARBA" id="ARBA00023015"/>
    </source>
</evidence>
<keyword evidence="3" id="KW-0677">Repeat</keyword>
<dbReference type="OrthoDB" id="3437960at2759"/>
<gene>
    <name evidence="13" type="primary">SUR1_2</name>
    <name evidence="13" type="ORF">BGZ65_010226</name>
</gene>
<evidence type="ECO:0000256" key="10">
    <source>
        <dbReference type="PROSITE-ProRule" id="PRU00042"/>
    </source>
</evidence>
<feature type="region of interest" description="Disordered" evidence="11">
    <location>
        <begin position="1"/>
        <end position="23"/>
    </location>
</feature>
<dbReference type="GO" id="GO:0000981">
    <property type="term" value="F:DNA-binding transcription factor activity, RNA polymerase II-specific"/>
    <property type="evidence" value="ECO:0007669"/>
    <property type="project" value="TreeGrafter"/>
</dbReference>
<organism evidence="13 14">
    <name type="scientific">Modicella reniformis</name>
    <dbReference type="NCBI Taxonomy" id="1440133"/>
    <lineage>
        <taxon>Eukaryota</taxon>
        <taxon>Fungi</taxon>
        <taxon>Fungi incertae sedis</taxon>
        <taxon>Mucoromycota</taxon>
        <taxon>Mortierellomycotina</taxon>
        <taxon>Mortierellomycetes</taxon>
        <taxon>Mortierellales</taxon>
        <taxon>Mortierellaceae</taxon>
        <taxon>Modicella</taxon>
    </lineage>
</organism>
<dbReference type="SUPFAM" id="SSF57667">
    <property type="entry name" value="beta-beta-alpha zinc fingers"/>
    <property type="match status" value="4"/>
</dbReference>
<dbReference type="FunFam" id="3.30.160.60:FF:001102">
    <property type="entry name" value="Transcription factor IIIA"/>
    <property type="match status" value="1"/>
</dbReference>
<keyword evidence="4 10" id="KW-0863">Zinc-finger</keyword>
<dbReference type="PANTHER" id="PTHR14003">
    <property type="entry name" value="TRANSCRIPTIONAL REPRESSOR PROTEIN YY"/>
    <property type="match status" value="1"/>
</dbReference>
<evidence type="ECO:0000313" key="14">
    <source>
        <dbReference type="Proteomes" id="UP000749646"/>
    </source>
</evidence>
<feature type="domain" description="C2H2-type" evidence="12">
    <location>
        <begin position="199"/>
        <end position="228"/>
    </location>
</feature>
<protein>
    <submittedName>
        <fullName evidence="13">Zinc-finger protein</fullName>
    </submittedName>
</protein>
<dbReference type="GO" id="GO:0000785">
    <property type="term" value="C:chromatin"/>
    <property type="evidence" value="ECO:0007669"/>
    <property type="project" value="TreeGrafter"/>
</dbReference>
<name>A0A9P6MDZ8_9FUNG</name>
<feature type="domain" description="C2H2-type" evidence="12">
    <location>
        <begin position="169"/>
        <end position="198"/>
    </location>
</feature>
<feature type="domain" description="C2H2-type" evidence="12">
    <location>
        <begin position="141"/>
        <end position="168"/>
    </location>
</feature>
<dbReference type="GO" id="GO:0000978">
    <property type="term" value="F:RNA polymerase II cis-regulatory region sequence-specific DNA binding"/>
    <property type="evidence" value="ECO:0007669"/>
    <property type="project" value="TreeGrafter"/>
</dbReference>
<dbReference type="FunFam" id="3.30.160.60:FF:000125">
    <property type="entry name" value="Putative zinc finger protein 143"/>
    <property type="match status" value="1"/>
</dbReference>
<dbReference type="PANTHER" id="PTHR14003:SF19">
    <property type="entry name" value="YY2 TRANSCRIPTION FACTOR"/>
    <property type="match status" value="1"/>
</dbReference>
<evidence type="ECO:0000256" key="3">
    <source>
        <dbReference type="ARBA" id="ARBA00022737"/>
    </source>
</evidence>
<evidence type="ECO:0000259" key="12">
    <source>
        <dbReference type="PROSITE" id="PS50157"/>
    </source>
</evidence>
<evidence type="ECO:0000256" key="4">
    <source>
        <dbReference type="ARBA" id="ARBA00022771"/>
    </source>
</evidence>
<evidence type="ECO:0000256" key="2">
    <source>
        <dbReference type="ARBA" id="ARBA00022723"/>
    </source>
</evidence>
<dbReference type="FunFam" id="3.30.160.60:FF:000032">
    <property type="entry name" value="Krueppel-like factor 4"/>
    <property type="match status" value="1"/>
</dbReference>
<dbReference type="EMBL" id="JAAAHW010001641">
    <property type="protein sequence ID" value="KAF9994177.1"/>
    <property type="molecule type" value="Genomic_DNA"/>
</dbReference>
<keyword evidence="2" id="KW-0479">Metal-binding</keyword>
<dbReference type="AlphaFoldDB" id="A0A9P6MDZ8"/>
<dbReference type="SMART" id="SM00355">
    <property type="entry name" value="ZnF_C2H2"/>
    <property type="match status" value="6"/>
</dbReference>
<proteinExistence type="predicted"/>
<feature type="domain" description="C2H2-type" evidence="12">
    <location>
        <begin position="108"/>
        <end position="140"/>
    </location>
</feature>
<evidence type="ECO:0000256" key="8">
    <source>
        <dbReference type="ARBA" id="ARBA00023163"/>
    </source>
</evidence>
<feature type="domain" description="C2H2-type" evidence="12">
    <location>
        <begin position="229"/>
        <end position="258"/>
    </location>
</feature>
<dbReference type="Pfam" id="PF00096">
    <property type="entry name" value="zf-C2H2"/>
    <property type="match status" value="4"/>
</dbReference>
<dbReference type="PROSITE" id="PS00028">
    <property type="entry name" value="ZINC_FINGER_C2H2_1"/>
    <property type="match status" value="5"/>
</dbReference>
<feature type="compositionally biased region" description="Low complexity" evidence="11">
    <location>
        <begin position="9"/>
        <end position="23"/>
    </location>
</feature>
<keyword evidence="14" id="KW-1185">Reference proteome</keyword>
<keyword evidence="5" id="KW-0862">Zinc</keyword>
<dbReference type="InterPro" id="IPR013087">
    <property type="entry name" value="Znf_C2H2_type"/>
</dbReference>
<evidence type="ECO:0000313" key="13">
    <source>
        <dbReference type="EMBL" id="KAF9994177.1"/>
    </source>
</evidence>
<keyword evidence="9" id="KW-0539">Nucleus</keyword>
<keyword evidence="8" id="KW-0804">Transcription</keyword>
<dbReference type="FunFam" id="3.30.160.60:FF:000104">
    <property type="entry name" value="Transcriptional repressor protein YY1"/>
    <property type="match status" value="1"/>
</dbReference>
<dbReference type="Proteomes" id="UP000749646">
    <property type="component" value="Unassembled WGS sequence"/>
</dbReference>
<evidence type="ECO:0000256" key="9">
    <source>
        <dbReference type="ARBA" id="ARBA00023242"/>
    </source>
</evidence>
<dbReference type="InterPro" id="IPR036236">
    <property type="entry name" value="Znf_C2H2_sf"/>
</dbReference>
<dbReference type="InterPro" id="IPR056436">
    <property type="entry name" value="Znf-C2H2_ZIC1-5/GLI1-3-like"/>
</dbReference>
<dbReference type="PROSITE" id="PS50157">
    <property type="entry name" value="ZINC_FINGER_C2H2_2"/>
    <property type="match status" value="5"/>
</dbReference>
<reference evidence="13" key="1">
    <citation type="journal article" date="2020" name="Fungal Divers.">
        <title>Resolving the Mortierellaceae phylogeny through synthesis of multi-gene phylogenetics and phylogenomics.</title>
        <authorList>
            <person name="Vandepol N."/>
            <person name="Liber J."/>
            <person name="Desiro A."/>
            <person name="Na H."/>
            <person name="Kennedy M."/>
            <person name="Barry K."/>
            <person name="Grigoriev I.V."/>
            <person name="Miller A.N."/>
            <person name="O'Donnell K."/>
            <person name="Stajich J.E."/>
            <person name="Bonito G."/>
        </authorList>
    </citation>
    <scope>NUCLEOTIDE SEQUENCE</scope>
    <source>
        <strain evidence="13">MES-2147</strain>
    </source>
</reference>
<sequence>ASYMGLELSSYSSSASFSPSSSSSASATSAVTDISSPLWTLPGDEALHYVIKQEEPYDLSPTQEQRLLQQEHHHHPCLWRGCKLTFPQFESLTSHLSEDHIGMGKSEYICEWANCDRQGRGFGQRQKAMRHIQTHTGDKPFQCQVCQKRFSEANIMAQHMRTHTGEKPFRCTEPGCGRQFSISGALTIHRRVHTGEKPFKCKFDGCDKWFAESSNLTKHLRVHTGERPFQCPYEGCNKRFSRPDQVTRHKKTHLTENERIAVKSERVTEIRRLR</sequence>
<keyword evidence="7" id="KW-0238">DNA-binding</keyword>
<evidence type="ECO:0000256" key="5">
    <source>
        <dbReference type="ARBA" id="ARBA00022833"/>
    </source>
</evidence>
<evidence type="ECO:0000256" key="7">
    <source>
        <dbReference type="ARBA" id="ARBA00023125"/>
    </source>
</evidence>